<gene>
    <name evidence="1" type="ORF">HW542_11680</name>
</gene>
<evidence type="ECO:0008006" key="3">
    <source>
        <dbReference type="Google" id="ProtNLM"/>
    </source>
</evidence>
<evidence type="ECO:0000313" key="1">
    <source>
        <dbReference type="EMBL" id="NVN47463.1"/>
    </source>
</evidence>
<dbReference type="Proteomes" id="UP001516351">
    <property type="component" value="Unassembled WGS sequence"/>
</dbReference>
<name>A0ABX2P735_9PROT</name>
<accession>A0ABX2P735</accession>
<reference evidence="1 2" key="1">
    <citation type="submission" date="2020-06" db="EMBL/GenBank/DDBJ databases">
        <title>Synonyms of Asaia species.</title>
        <authorList>
            <person name="Sombolestani A."/>
        </authorList>
    </citation>
    <scope>NUCLEOTIDE SEQUENCE [LARGE SCALE GENOMIC DNA]</scope>
    <source>
        <strain evidence="1 2">LMG 27047</strain>
    </source>
</reference>
<protein>
    <recommendedName>
        <fullName evidence="3">Lipoprotein</fullName>
    </recommendedName>
</protein>
<evidence type="ECO:0000313" key="2">
    <source>
        <dbReference type="Proteomes" id="UP001516351"/>
    </source>
</evidence>
<proteinExistence type="predicted"/>
<dbReference type="EMBL" id="JABXXV010000006">
    <property type="protein sequence ID" value="NVN47463.1"/>
    <property type="molecule type" value="Genomic_DNA"/>
</dbReference>
<sequence>MKSFRALIVLSTFPLLGGCYFHSKSPGESDAACVGRMLGSTPFSEVAAKCASGPVTASGQRMLDVWQNGYATKVARSQNWPVVVPTHEQISTYLDGRYGVEPGGFRPKSEEEWDNHLMDVEAGRSAF</sequence>
<dbReference type="PROSITE" id="PS51257">
    <property type="entry name" value="PROKAR_LIPOPROTEIN"/>
    <property type="match status" value="1"/>
</dbReference>
<organism evidence="1 2">
    <name type="scientific">Asaia spathodeae</name>
    <dbReference type="NCBI Taxonomy" id="657016"/>
    <lineage>
        <taxon>Bacteria</taxon>
        <taxon>Pseudomonadati</taxon>
        <taxon>Pseudomonadota</taxon>
        <taxon>Alphaproteobacteria</taxon>
        <taxon>Acetobacterales</taxon>
        <taxon>Acetobacteraceae</taxon>
        <taxon>Asaia</taxon>
    </lineage>
</organism>
<comment type="caution">
    <text evidence="1">The sequence shown here is derived from an EMBL/GenBank/DDBJ whole genome shotgun (WGS) entry which is preliminary data.</text>
</comment>
<dbReference type="RefSeq" id="WP_267311996.1">
    <property type="nucleotide sequence ID" value="NZ_JABXXV010000006.1"/>
</dbReference>
<keyword evidence="2" id="KW-1185">Reference proteome</keyword>